<dbReference type="RefSeq" id="WP_047944155.1">
    <property type="nucleotide sequence ID" value="NZ_LDPH01000028.1"/>
</dbReference>
<sequence>MNSQLSIFDLNIKKVKEIRTEKQIDKNVAYDVGDFITGSRKELDKIKRRFQENHSEEELENIEKLNPLLSEELITKRELTKSFSLKLEKENGVEPGVAKLKQLIINRIDKVPAVQTKEGRRDFMLAIQSFLELINKVKKWDDVSDFIVGFSKTLILERNKESDTNFFILGKSFLKFFLRAGYKSSINTASKINTWDDIFGKKENGVKGTKKKNSKWERVLPERPDRRGGKPSAVKKPEDLVELFGFRGVQFGHYMDDEKGMEHLVRASEAILDLADVLEIDVTSLSLDGTLGLAFGARGRGGNALGTYEALSRVINMTKNKGCLGILAHELFHSIDHYIYIKSHKNTSSRGYGTECNTLGEQIPSQIKSALEYLSESLREGNGTAYFINTNKDDVTYRGVALKRDYERFNGDIALAIKKECTIQQDSINRRLDFSQYYGASEISLKKEKEKLKRRAKREVKKYALAMAWYHEKITGERVERMPYPTDKSQYYLNAIELDNGNESKYWSNIIEMAARAFEAYIADKLSATNRRNDYLVYGTSDEIAFPQGKEREKINKAFDILFDTLKINDIL</sequence>
<gene>
    <name evidence="2" type="ORF">ABW02_20670</name>
</gene>
<protein>
    <recommendedName>
        <fullName evidence="1">Large polyvalent protein-associated domain-containing protein</fullName>
    </recommendedName>
</protein>
<comment type="caution">
    <text evidence="2">The sequence shown here is derived from an EMBL/GenBank/DDBJ whole genome shotgun (WGS) entry which is preliminary data.</text>
</comment>
<dbReference type="InterPro" id="IPR041047">
    <property type="entry name" value="LPD1"/>
</dbReference>
<dbReference type="Pfam" id="PF18796">
    <property type="entry name" value="LPD1"/>
    <property type="match status" value="1"/>
</dbReference>
<keyword evidence="3" id="KW-1185">Reference proteome</keyword>
<reference evidence="2 3" key="1">
    <citation type="submission" date="2015-05" db="EMBL/GenBank/DDBJ databases">
        <title>Whole genome sequence and identification of bacterial endophytes from Costus igneus.</title>
        <authorList>
            <person name="Lee Y.P."/>
            <person name="Gan H.M."/>
            <person name="Eng W."/>
            <person name="Wheatley M.S."/>
            <person name="Caraballo A."/>
            <person name="Polter S."/>
            <person name="Savka M.A."/>
            <person name="Hudson A.O."/>
        </authorList>
    </citation>
    <scope>NUCLEOTIDE SEQUENCE [LARGE SCALE GENOMIC DNA]</scope>
    <source>
        <strain evidence="2 3">RIT379</strain>
    </source>
</reference>
<proteinExistence type="predicted"/>
<name>A0A0J1IAB1_NIACI</name>
<organism evidence="2 3">
    <name type="scientific">Niallia circulans</name>
    <name type="common">Bacillus circulans</name>
    <dbReference type="NCBI Taxonomy" id="1397"/>
    <lineage>
        <taxon>Bacteria</taxon>
        <taxon>Bacillati</taxon>
        <taxon>Bacillota</taxon>
        <taxon>Bacilli</taxon>
        <taxon>Bacillales</taxon>
        <taxon>Bacillaceae</taxon>
        <taxon>Niallia</taxon>
    </lineage>
</organism>
<feature type="domain" description="Large polyvalent protein-associated" evidence="1">
    <location>
        <begin position="498"/>
        <end position="567"/>
    </location>
</feature>
<dbReference type="PATRIC" id="fig|1397.4.peg.2897"/>
<dbReference type="EMBL" id="LDPH01000028">
    <property type="protein sequence ID" value="KLV22896.1"/>
    <property type="molecule type" value="Genomic_DNA"/>
</dbReference>
<dbReference type="Proteomes" id="UP000036045">
    <property type="component" value="Unassembled WGS sequence"/>
</dbReference>
<dbReference type="OrthoDB" id="343736at2"/>
<evidence type="ECO:0000259" key="1">
    <source>
        <dbReference type="Pfam" id="PF18796"/>
    </source>
</evidence>
<evidence type="ECO:0000313" key="2">
    <source>
        <dbReference type="EMBL" id="KLV22896.1"/>
    </source>
</evidence>
<accession>A0A0J1IAB1</accession>
<dbReference type="AlphaFoldDB" id="A0A0J1IAB1"/>
<evidence type="ECO:0000313" key="3">
    <source>
        <dbReference type="Proteomes" id="UP000036045"/>
    </source>
</evidence>